<sequence length="36" mass="3733">QGVLRLRASGGMRALPRGVEARAGGVVPENKVGKVF</sequence>
<reference evidence="1" key="1">
    <citation type="journal article" date="2019" name="Sci. Rep.">
        <title>Draft genome of Tanacetum cinerariifolium, the natural source of mosquito coil.</title>
        <authorList>
            <person name="Yamashiro T."/>
            <person name="Shiraishi A."/>
            <person name="Satake H."/>
            <person name="Nakayama K."/>
        </authorList>
    </citation>
    <scope>NUCLEOTIDE SEQUENCE</scope>
</reference>
<feature type="non-terminal residue" evidence="1">
    <location>
        <position position="1"/>
    </location>
</feature>
<protein>
    <submittedName>
        <fullName evidence="1">Uncharacterized protein</fullName>
    </submittedName>
</protein>
<proteinExistence type="predicted"/>
<evidence type="ECO:0000313" key="1">
    <source>
        <dbReference type="EMBL" id="GFD53985.1"/>
    </source>
</evidence>
<comment type="caution">
    <text evidence="1">The sequence shown here is derived from an EMBL/GenBank/DDBJ whole genome shotgun (WGS) entry which is preliminary data.</text>
</comment>
<name>A0A699X2J8_TANCI</name>
<gene>
    <name evidence="1" type="ORF">Tci_925954</name>
</gene>
<organism evidence="1">
    <name type="scientific">Tanacetum cinerariifolium</name>
    <name type="common">Dalmatian daisy</name>
    <name type="synonym">Chrysanthemum cinerariifolium</name>
    <dbReference type="NCBI Taxonomy" id="118510"/>
    <lineage>
        <taxon>Eukaryota</taxon>
        <taxon>Viridiplantae</taxon>
        <taxon>Streptophyta</taxon>
        <taxon>Embryophyta</taxon>
        <taxon>Tracheophyta</taxon>
        <taxon>Spermatophyta</taxon>
        <taxon>Magnoliopsida</taxon>
        <taxon>eudicotyledons</taxon>
        <taxon>Gunneridae</taxon>
        <taxon>Pentapetalae</taxon>
        <taxon>asterids</taxon>
        <taxon>campanulids</taxon>
        <taxon>Asterales</taxon>
        <taxon>Asteraceae</taxon>
        <taxon>Asteroideae</taxon>
        <taxon>Anthemideae</taxon>
        <taxon>Anthemidinae</taxon>
        <taxon>Tanacetum</taxon>
    </lineage>
</organism>
<accession>A0A699X2J8</accession>
<dbReference type="AlphaFoldDB" id="A0A699X2J8"/>
<dbReference type="EMBL" id="BKCJ011800978">
    <property type="protein sequence ID" value="GFD53985.1"/>
    <property type="molecule type" value="Genomic_DNA"/>
</dbReference>